<sequence length="146" mass="16448">MLDEDLLRETLPGQWRVLATTFPMWLSGRRLHPIFSYEVMPAPALALRDVVSYQTRSGATRRITGVDRLDPASGVFTWRGNGLLGLLTSRWRVTHLSDDRELVVLTFDKSLVTPAGTDVIGRGPHDRPEARDRLSPDRTGPVTWLE</sequence>
<keyword evidence="3" id="KW-1185">Reference proteome</keyword>
<feature type="region of interest" description="Disordered" evidence="1">
    <location>
        <begin position="117"/>
        <end position="146"/>
    </location>
</feature>
<reference evidence="2 3" key="1">
    <citation type="submission" date="2021-06" db="EMBL/GenBank/DDBJ databases">
        <title>Actinoplanes lichenicola sp. nov., and Actinoplanes ovalisporus sp. nov., isolated from lichen in Thailand.</title>
        <authorList>
            <person name="Saeng-In P."/>
            <person name="Kanchanasin P."/>
            <person name="Yuki M."/>
            <person name="Kudo T."/>
            <person name="Ohkuma M."/>
            <person name="Phongsopitanun W."/>
            <person name="Tanasupawat S."/>
        </authorList>
    </citation>
    <scope>NUCLEOTIDE SEQUENCE [LARGE SCALE GENOMIC DNA]</scope>
    <source>
        <strain evidence="2 3">NBRC 110975</strain>
    </source>
</reference>
<dbReference type="Proteomes" id="UP001519654">
    <property type="component" value="Unassembled WGS sequence"/>
</dbReference>
<comment type="caution">
    <text evidence="2">The sequence shown here is derived from an EMBL/GenBank/DDBJ whole genome shotgun (WGS) entry which is preliminary data.</text>
</comment>
<accession>A0ABS5YK97</accession>
<dbReference type="EMBL" id="JAHKKG010000003">
    <property type="protein sequence ID" value="MBU2663751.1"/>
    <property type="molecule type" value="Genomic_DNA"/>
</dbReference>
<evidence type="ECO:0000313" key="2">
    <source>
        <dbReference type="EMBL" id="MBU2663751.1"/>
    </source>
</evidence>
<evidence type="ECO:0000256" key="1">
    <source>
        <dbReference type="SAM" id="MobiDB-lite"/>
    </source>
</evidence>
<name>A0ABS5YK97_9ACTN</name>
<organism evidence="2 3">
    <name type="scientific">Paractinoplanes bogorensis</name>
    <dbReference type="NCBI Taxonomy" id="1610840"/>
    <lineage>
        <taxon>Bacteria</taxon>
        <taxon>Bacillati</taxon>
        <taxon>Actinomycetota</taxon>
        <taxon>Actinomycetes</taxon>
        <taxon>Micromonosporales</taxon>
        <taxon>Micromonosporaceae</taxon>
        <taxon>Paractinoplanes</taxon>
    </lineage>
</organism>
<feature type="compositionally biased region" description="Basic and acidic residues" evidence="1">
    <location>
        <begin position="123"/>
        <end position="136"/>
    </location>
</feature>
<gene>
    <name evidence="2" type="ORF">KOI35_09545</name>
</gene>
<protein>
    <submittedName>
        <fullName evidence="2">Uncharacterized protein</fullName>
    </submittedName>
</protein>
<evidence type="ECO:0000313" key="3">
    <source>
        <dbReference type="Proteomes" id="UP001519654"/>
    </source>
</evidence>
<proteinExistence type="predicted"/>
<dbReference type="RefSeq" id="WP_215785729.1">
    <property type="nucleotide sequence ID" value="NZ_JAHKKG010000003.1"/>
</dbReference>